<protein>
    <submittedName>
        <fullName evidence="3">Uncharacterized protein</fullName>
    </submittedName>
</protein>
<feature type="domain" description="DUF8155" evidence="1">
    <location>
        <begin position="4"/>
        <end position="138"/>
    </location>
</feature>
<evidence type="ECO:0000313" key="4">
    <source>
        <dbReference type="Proteomes" id="UP000297053"/>
    </source>
</evidence>
<dbReference type="EMBL" id="CP039375">
    <property type="protein sequence ID" value="QCD64896.1"/>
    <property type="molecule type" value="Genomic_DNA"/>
</dbReference>
<dbReference type="RefSeq" id="WP_012807733.1">
    <property type="nucleotide sequence ID" value="NZ_CP039375.1"/>
</dbReference>
<accession>A0A4D6KHR7</accession>
<evidence type="ECO:0000313" key="3">
    <source>
        <dbReference type="EMBL" id="QCD64896.1"/>
    </source>
</evidence>
<reference evidence="3 4" key="1">
    <citation type="submission" date="2019-04" db="EMBL/GenBank/DDBJ databases">
        <title>Complete genome sequence of Arthrobacter sp. ZXY-2 associated with effective atrazine degradation and salt adaptation.</title>
        <authorList>
            <person name="Zhao X."/>
        </authorList>
    </citation>
    <scope>NUCLEOTIDE SEQUENCE [LARGE SCALE GENOMIC DNA]</scope>
    <source>
        <strain evidence="4">ZP60</strain>
    </source>
</reference>
<name>A0A4D6KHR7_9EURY</name>
<sequence>MAVTLPADVCHQYDRFSLYNSPFVAHDDGRAIDLYPSGAVAPSPVAGTVVETKQVRAPPQPYAAEHDYLLLIDTGEWMARLLHVEPSVVPGDEVGVGDPLGETVRAGFFAPWVPDHVHLEYRDHETNPYRADGSEPLAVAVDVEPLPWDGTGTVVDTGATWARLDAPAHPAPGERFVGLANGGPDDGRGGVVDGGLAHYDAGGLLGHSPSDATERAVVVAGAPVGTATGRTVAWDDVTVLANGDPITGLALFCARDRFGVKLVGDGVDFQEGEDVTVECR</sequence>
<dbReference type="AlphaFoldDB" id="A0A4D6KHR7"/>
<dbReference type="KEGG" id="halz:E5139_04310"/>
<organism evidence="3 4">
    <name type="scientific">Halomicrobium mukohataei</name>
    <dbReference type="NCBI Taxonomy" id="57705"/>
    <lineage>
        <taxon>Archaea</taxon>
        <taxon>Methanobacteriati</taxon>
        <taxon>Methanobacteriota</taxon>
        <taxon>Stenosarchaea group</taxon>
        <taxon>Halobacteria</taxon>
        <taxon>Halobacteriales</taxon>
        <taxon>Haloarculaceae</taxon>
        <taxon>Halomicrobium</taxon>
    </lineage>
</organism>
<dbReference type="InterPro" id="IPR011055">
    <property type="entry name" value="Dup_hybrid_motif"/>
</dbReference>
<dbReference type="InterPro" id="IPR058817">
    <property type="entry name" value="DUF8155_C"/>
</dbReference>
<dbReference type="Pfam" id="PF26483">
    <property type="entry name" value="DUF8155_C"/>
    <property type="match status" value="1"/>
</dbReference>
<evidence type="ECO:0000259" key="1">
    <source>
        <dbReference type="Pfam" id="PF26482"/>
    </source>
</evidence>
<dbReference type="Proteomes" id="UP000297053">
    <property type="component" value="Chromosome"/>
</dbReference>
<dbReference type="Pfam" id="PF26482">
    <property type="entry name" value="DUF8155"/>
    <property type="match status" value="1"/>
</dbReference>
<dbReference type="GeneID" id="42178132"/>
<gene>
    <name evidence="3" type="ORF">E5139_04310</name>
</gene>
<feature type="domain" description="DUF8155" evidence="2">
    <location>
        <begin position="144"/>
        <end position="279"/>
    </location>
</feature>
<dbReference type="OMA" id="FFAPWVD"/>
<reference evidence="3 4" key="2">
    <citation type="submission" date="2019-04" db="EMBL/GenBank/DDBJ databases">
        <authorList>
            <person name="Yang S."/>
            <person name="Wei W."/>
        </authorList>
    </citation>
    <scope>NUCLEOTIDE SEQUENCE [LARGE SCALE GENOMIC DNA]</scope>
    <source>
        <strain evidence="4">ZP60</strain>
    </source>
</reference>
<evidence type="ECO:0000259" key="2">
    <source>
        <dbReference type="Pfam" id="PF26483"/>
    </source>
</evidence>
<dbReference type="Gene3D" id="2.70.70.10">
    <property type="entry name" value="Glucose Permease (Domain IIA)"/>
    <property type="match status" value="1"/>
</dbReference>
<dbReference type="InterPro" id="IPR058468">
    <property type="entry name" value="DUF8155_N"/>
</dbReference>
<proteinExistence type="predicted"/>